<organism evidence="2 3">
    <name type="scientific">Azospirillum oryzae</name>
    <dbReference type="NCBI Taxonomy" id="286727"/>
    <lineage>
        <taxon>Bacteria</taxon>
        <taxon>Pseudomonadati</taxon>
        <taxon>Pseudomonadota</taxon>
        <taxon>Alphaproteobacteria</taxon>
        <taxon>Rhodospirillales</taxon>
        <taxon>Azospirillaceae</taxon>
        <taxon>Azospirillum</taxon>
    </lineage>
</organism>
<proteinExistence type="predicted"/>
<dbReference type="AlphaFoldDB" id="A0A1X7DQW5"/>
<evidence type="ECO:0000256" key="1">
    <source>
        <dbReference type="SAM" id="SignalP"/>
    </source>
</evidence>
<gene>
    <name evidence="2" type="ORF">SAMN02982917_0864</name>
</gene>
<dbReference type="EMBL" id="FXAK01000001">
    <property type="protein sequence ID" value="SMF19876.1"/>
    <property type="molecule type" value="Genomic_DNA"/>
</dbReference>
<name>A0A1X7DQW5_9PROT</name>
<feature type="chain" id="PRO_5012281757" description="DUF2282 domain-containing protein" evidence="1">
    <location>
        <begin position="31"/>
        <end position="119"/>
    </location>
</feature>
<reference evidence="2 3" key="1">
    <citation type="submission" date="2017-04" db="EMBL/GenBank/DDBJ databases">
        <authorList>
            <person name="Afonso C.L."/>
            <person name="Miller P.J."/>
            <person name="Scott M.A."/>
            <person name="Spackman E."/>
            <person name="Goraichik I."/>
            <person name="Dimitrov K.M."/>
            <person name="Suarez D.L."/>
            <person name="Swayne D.E."/>
        </authorList>
    </citation>
    <scope>NUCLEOTIDE SEQUENCE [LARGE SCALE GENOMIC DNA]</scope>
    <source>
        <strain evidence="2 3">A2P</strain>
    </source>
</reference>
<dbReference type="OrthoDB" id="7307479at2"/>
<feature type="signal peptide" evidence="1">
    <location>
        <begin position="1"/>
        <end position="30"/>
    </location>
</feature>
<evidence type="ECO:0000313" key="2">
    <source>
        <dbReference type="EMBL" id="SMF19876.1"/>
    </source>
</evidence>
<sequence>MPKLPPRLPTILAIAAPVLLFAGLSAPVQAGSLACQTVNGKTVCMRGSGTLSCVTLDGLTRCSATPSDPRSEVVPDAETLLLPRPVAPDLRGLLDRRGFPFGHQARSVDLDDDDDPDID</sequence>
<keyword evidence="1" id="KW-0732">Signal</keyword>
<accession>A0A1X7DQW5</accession>
<dbReference type="STRING" id="286727.SAMN02982917_0864"/>
<dbReference type="PROSITE" id="PS51257">
    <property type="entry name" value="PROKAR_LIPOPROTEIN"/>
    <property type="match status" value="1"/>
</dbReference>
<evidence type="ECO:0008006" key="4">
    <source>
        <dbReference type="Google" id="ProtNLM"/>
    </source>
</evidence>
<dbReference type="RefSeq" id="WP_085082593.1">
    <property type="nucleotide sequence ID" value="NZ_FXAK01000001.1"/>
</dbReference>
<evidence type="ECO:0000313" key="3">
    <source>
        <dbReference type="Proteomes" id="UP000192936"/>
    </source>
</evidence>
<dbReference type="Proteomes" id="UP000192936">
    <property type="component" value="Unassembled WGS sequence"/>
</dbReference>
<protein>
    <recommendedName>
        <fullName evidence="4">DUF2282 domain-containing protein</fullName>
    </recommendedName>
</protein>